<comment type="subcellular location">
    <subcellularLocation>
        <location evidence="1">Cell membrane</location>
    </subcellularLocation>
</comment>
<evidence type="ECO:0000313" key="8">
    <source>
        <dbReference type="EMBL" id="GEC21136.1"/>
    </source>
</evidence>
<dbReference type="AlphaFoldDB" id="A0A4Y3WUU1"/>
<evidence type="ECO:0000313" key="9">
    <source>
        <dbReference type="Proteomes" id="UP000320338"/>
    </source>
</evidence>
<dbReference type="InterPro" id="IPR008693">
    <property type="entry name" value="MmpS"/>
</dbReference>
<feature type="compositionally biased region" description="Low complexity" evidence="7">
    <location>
        <begin position="279"/>
        <end position="298"/>
    </location>
</feature>
<dbReference type="Gene3D" id="2.60.40.2880">
    <property type="entry name" value="MmpS1-5, C-terminal soluble domain"/>
    <property type="match status" value="1"/>
</dbReference>
<name>A0A4Y3WUU1_9PSEU</name>
<comment type="caution">
    <text evidence="8">The sequence shown here is derived from an EMBL/GenBank/DDBJ whole genome shotgun (WGS) entry which is preliminary data.</text>
</comment>
<reference evidence="8 9" key="1">
    <citation type="submission" date="2019-06" db="EMBL/GenBank/DDBJ databases">
        <title>Whole genome shotgun sequence of Pseudonocardia hydrocarbonoxydans NBRC 14498.</title>
        <authorList>
            <person name="Hosoyama A."/>
            <person name="Uohara A."/>
            <person name="Ohji S."/>
            <person name="Ichikawa N."/>
        </authorList>
    </citation>
    <scope>NUCLEOTIDE SEQUENCE [LARGE SCALE GENOMIC DNA]</scope>
    <source>
        <strain evidence="8 9">NBRC 14498</strain>
    </source>
</reference>
<keyword evidence="9" id="KW-1185">Reference proteome</keyword>
<dbReference type="EMBL" id="BJNG01000029">
    <property type="protein sequence ID" value="GEC21136.1"/>
    <property type="molecule type" value="Genomic_DNA"/>
</dbReference>
<evidence type="ECO:0000256" key="5">
    <source>
        <dbReference type="ARBA" id="ARBA00022989"/>
    </source>
</evidence>
<dbReference type="Proteomes" id="UP000320338">
    <property type="component" value="Unassembled WGS sequence"/>
</dbReference>
<evidence type="ECO:0000256" key="4">
    <source>
        <dbReference type="ARBA" id="ARBA00022692"/>
    </source>
</evidence>
<feature type="region of interest" description="Disordered" evidence="7">
    <location>
        <begin position="255"/>
        <end position="298"/>
    </location>
</feature>
<evidence type="ECO:0000256" key="7">
    <source>
        <dbReference type="SAM" id="MobiDB-lite"/>
    </source>
</evidence>
<dbReference type="GO" id="GO:0005886">
    <property type="term" value="C:plasma membrane"/>
    <property type="evidence" value="ECO:0007669"/>
    <property type="project" value="UniProtKB-SubCell"/>
</dbReference>
<evidence type="ECO:0000256" key="6">
    <source>
        <dbReference type="ARBA" id="ARBA00023136"/>
    </source>
</evidence>
<comment type="similarity">
    <text evidence="2">Belongs to the MmpS family.</text>
</comment>
<evidence type="ECO:0000256" key="2">
    <source>
        <dbReference type="ARBA" id="ARBA00007531"/>
    </source>
</evidence>
<gene>
    <name evidence="8" type="ORF">PHY01_34190</name>
</gene>
<evidence type="ECO:0000256" key="1">
    <source>
        <dbReference type="ARBA" id="ARBA00004236"/>
    </source>
</evidence>
<protein>
    <recommendedName>
        <fullName evidence="10">MmpS family membrane protein</fullName>
    </recommendedName>
</protein>
<evidence type="ECO:0008006" key="10">
    <source>
        <dbReference type="Google" id="ProtNLM"/>
    </source>
</evidence>
<keyword evidence="4" id="KW-0812">Transmembrane</keyword>
<keyword evidence="6" id="KW-0472">Membrane</keyword>
<dbReference type="InterPro" id="IPR038468">
    <property type="entry name" value="MmpS_C"/>
</dbReference>
<keyword evidence="5" id="KW-1133">Transmembrane helix</keyword>
<dbReference type="Pfam" id="PF05423">
    <property type="entry name" value="Mycobact_memb"/>
    <property type="match status" value="1"/>
</dbReference>
<evidence type="ECO:0000256" key="3">
    <source>
        <dbReference type="ARBA" id="ARBA00022475"/>
    </source>
</evidence>
<keyword evidence="3" id="KW-1003">Cell membrane</keyword>
<feature type="compositionally biased region" description="Basic and acidic residues" evidence="7">
    <location>
        <begin position="18"/>
        <end position="35"/>
    </location>
</feature>
<proteinExistence type="inferred from homology"/>
<feature type="region of interest" description="Disordered" evidence="7">
    <location>
        <begin position="1"/>
        <end position="232"/>
    </location>
</feature>
<organism evidence="8 9">
    <name type="scientific">Pseudonocardia hydrocarbonoxydans</name>
    <dbReference type="NCBI Taxonomy" id="76726"/>
    <lineage>
        <taxon>Bacteria</taxon>
        <taxon>Bacillati</taxon>
        <taxon>Actinomycetota</taxon>
        <taxon>Actinomycetes</taxon>
        <taxon>Pseudonocardiales</taxon>
        <taxon>Pseudonocardiaceae</taxon>
        <taxon>Pseudonocardia</taxon>
    </lineage>
</organism>
<accession>A0A4Y3WUU1</accession>
<feature type="compositionally biased region" description="Basic and acidic residues" evidence="7">
    <location>
        <begin position="86"/>
        <end position="138"/>
    </location>
</feature>
<sequence>MLDDEAPPPPRRRAAPPPDRERPASPFVARDRRPAGTDVAPPPAGPGPGRHGAGRHGTGRPVDNRADQGPRRAHRGAPEPGGPDPYPRRPPADARVPDGGRRRAVDGPVRPDLDPAARGRHGVEDRTPVDRPAPRPDRTAVAAPLDAPDRPGGRRRLETGPGDHGRPARQGPGPVPVDDPAPGAARALVDAGEPVPDRAAGSPRPESADAGRPTRGRRGRAGRAEAPTTGRRKWRWAVAAAAAVAVVVPIALLTLGGSDDGSGSSQARGPVAIERSAESDGSAAAPAGDPADPAAPAASAATEVTFEVTGSGTVGVITYSRGSSVAQVSGVDLPWEQTAPAAEGPAEYSVSAAGASGEMSCRILVDDVVLAEETAGDYGAVSCSGRL</sequence>
<feature type="compositionally biased region" description="Basic and acidic residues" evidence="7">
    <location>
        <begin position="147"/>
        <end position="166"/>
    </location>
</feature>